<feature type="site" description="Cleavage; by autolysis" evidence="9">
    <location>
        <begin position="245"/>
        <end position="246"/>
    </location>
</feature>
<dbReference type="CDD" id="cd02152">
    <property type="entry name" value="OAT"/>
    <property type="match status" value="1"/>
</dbReference>
<comment type="pathway">
    <text evidence="9">Amino-acid biosynthesis; L-arginine biosynthesis; L-ornithine and N-acetyl-L-glutamate from L-glutamate and N(2)-acetyl-L-ornithine (cyclic): step 1/1.</text>
</comment>
<feature type="site" description="Involved in the stabilization of negative charge on the oxyanion by the formation of the oxyanion hole" evidence="9">
    <location>
        <position position="173"/>
    </location>
</feature>
<dbReference type="Proteomes" id="UP000298631">
    <property type="component" value="Chromosome"/>
</dbReference>
<keyword evidence="3 9" id="KW-0055">Arginine biosynthesis</keyword>
<dbReference type="GO" id="GO:0006592">
    <property type="term" value="P:ornithine biosynthetic process"/>
    <property type="evidence" value="ECO:0007669"/>
    <property type="project" value="TreeGrafter"/>
</dbReference>
<accession>A0A4P8EG85</accession>
<feature type="coiled-coil region" evidence="10">
    <location>
        <begin position="3"/>
        <end position="34"/>
    </location>
</feature>
<dbReference type="UniPathway" id="UPA00068">
    <property type="reaction ID" value="UER00106"/>
</dbReference>
<comment type="catalytic activity">
    <reaction evidence="9">
        <text>L-glutamate + acetyl-CoA = N-acetyl-L-glutamate + CoA + H(+)</text>
        <dbReference type="Rhea" id="RHEA:24292"/>
        <dbReference type="ChEBI" id="CHEBI:15378"/>
        <dbReference type="ChEBI" id="CHEBI:29985"/>
        <dbReference type="ChEBI" id="CHEBI:44337"/>
        <dbReference type="ChEBI" id="CHEBI:57287"/>
        <dbReference type="ChEBI" id="CHEBI:57288"/>
        <dbReference type="EC" id="2.3.1.1"/>
    </reaction>
</comment>
<comment type="similarity">
    <text evidence="1 9">Belongs to the ArgJ family.</text>
</comment>
<keyword evidence="12" id="KW-1185">Reference proteome</keyword>
<feature type="binding site" evidence="9">
    <location>
        <position position="235"/>
    </location>
    <ligand>
        <name>substrate</name>
    </ligand>
</feature>
<dbReference type="PANTHER" id="PTHR23100">
    <property type="entry name" value="ARGININE BIOSYNTHESIS BIFUNCTIONAL PROTEIN ARGJ"/>
    <property type="match status" value="1"/>
</dbReference>
<dbReference type="EC" id="2.3.1.35" evidence="9"/>
<dbReference type="GO" id="GO:0004042">
    <property type="term" value="F:L-glutamate N-acetyltransferase activity"/>
    <property type="evidence" value="ECO:0007669"/>
    <property type="project" value="UniProtKB-UniRule"/>
</dbReference>
<dbReference type="KEGG" id="pseb:EOK75_10730"/>
<name>A0A4P8EG85_9RHOB</name>
<feature type="chain" id="PRO_5023571768" description="Arginine biosynthesis bifunctional protein ArgJ beta chain" evidence="9">
    <location>
        <begin position="246"/>
        <end position="458"/>
    </location>
</feature>
<keyword evidence="9" id="KW-0963">Cytoplasm</keyword>
<evidence type="ECO:0000313" key="11">
    <source>
        <dbReference type="EMBL" id="QCO56160.1"/>
    </source>
</evidence>
<dbReference type="Pfam" id="PF01960">
    <property type="entry name" value="ArgJ"/>
    <property type="match status" value="1"/>
</dbReference>
<protein>
    <recommendedName>
        <fullName evidence="9">Arginine biosynthesis bifunctional protein ArgJ</fullName>
    </recommendedName>
    <domain>
        <recommendedName>
            <fullName evidence="9">Glutamate N-acetyltransferase</fullName>
            <ecNumber evidence="9">2.3.1.35</ecNumber>
        </recommendedName>
        <alternativeName>
            <fullName evidence="9">Ornithine acetyltransferase</fullName>
            <shortName evidence="9">OATase</shortName>
        </alternativeName>
        <alternativeName>
            <fullName evidence="9">Ornithine transacetylase</fullName>
        </alternativeName>
    </domain>
    <domain>
        <recommendedName>
            <fullName evidence="9">Amino-acid acetyltransferase</fullName>
            <ecNumber evidence="9">2.3.1.1</ecNumber>
        </recommendedName>
        <alternativeName>
            <fullName evidence="9">N-acetylglutamate synthase</fullName>
            <shortName evidence="9">AGSase</shortName>
        </alternativeName>
    </domain>
    <component>
        <recommendedName>
            <fullName evidence="9">Arginine biosynthesis bifunctional protein ArgJ alpha chain</fullName>
        </recommendedName>
    </component>
    <component>
        <recommendedName>
            <fullName evidence="9">Arginine biosynthesis bifunctional protein ArgJ beta chain</fullName>
        </recommendedName>
    </component>
</protein>
<evidence type="ECO:0000256" key="5">
    <source>
        <dbReference type="ARBA" id="ARBA00022679"/>
    </source>
</evidence>
<feature type="binding site" evidence="9">
    <location>
        <position position="458"/>
    </location>
    <ligand>
        <name>substrate</name>
    </ligand>
</feature>
<dbReference type="OrthoDB" id="9804242at2"/>
<evidence type="ECO:0000256" key="3">
    <source>
        <dbReference type="ARBA" id="ARBA00022571"/>
    </source>
</evidence>
<keyword evidence="7 9" id="KW-0012">Acyltransferase</keyword>
<proteinExistence type="inferred from homology"/>
<dbReference type="InterPro" id="IPR042195">
    <property type="entry name" value="ArgJ_beta_C"/>
</dbReference>
<evidence type="ECO:0000256" key="8">
    <source>
        <dbReference type="ARBA" id="ARBA00049439"/>
    </source>
</evidence>
<dbReference type="NCBIfam" id="TIGR00120">
    <property type="entry name" value="ArgJ"/>
    <property type="match status" value="1"/>
</dbReference>
<evidence type="ECO:0000256" key="4">
    <source>
        <dbReference type="ARBA" id="ARBA00022605"/>
    </source>
</evidence>
<keyword evidence="10" id="KW-0175">Coiled coil</keyword>
<comment type="catalytic activity">
    <reaction evidence="8 9">
        <text>N(2)-acetyl-L-ornithine + L-glutamate = N-acetyl-L-glutamate + L-ornithine</text>
        <dbReference type="Rhea" id="RHEA:15349"/>
        <dbReference type="ChEBI" id="CHEBI:29985"/>
        <dbReference type="ChEBI" id="CHEBI:44337"/>
        <dbReference type="ChEBI" id="CHEBI:46911"/>
        <dbReference type="ChEBI" id="CHEBI:57805"/>
        <dbReference type="EC" id="2.3.1.35"/>
    </reaction>
</comment>
<reference evidence="11 12" key="1">
    <citation type="submission" date="2019-05" db="EMBL/GenBank/DDBJ databases">
        <title>Pseudorhodobacter turbinis sp. nov., isolated from the gut of the Korean turban shell.</title>
        <authorList>
            <person name="Jeong Y.-S."/>
            <person name="Kang W.-R."/>
            <person name="Bae J.-W."/>
        </authorList>
    </citation>
    <scope>NUCLEOTIDE SEQUENCE [LARGE SCALE GENOMIC DNA]</scope>
    <source>
        <strain evidence="11 12">S12M18</strain>
    </source>
</reference>
<comment type="function">
    <text evidence="9">Catalyzes two activities which are involved in the cyclic version of arginine biosynthesis: the synthesis of N-acetylglutamate from glutamate and acetyl-CoA as the acetyl donor, and of ornithine by transacetylation between N(2)-acetylornithine and glutamate.</text>
</comment>
<evidence type="ECO:0000256" key="10">
    <source>
        <dbReference type="SAM" id="Coils"/>
    </source>
</evidence>
<dbReference type="SUPFAM" id="SSF56266">
    <property type="entry name" value="DmpA/ArgJ-like"/>
    <property type="match status" value="1"/>
</dbReference>
<evidence type="ECO:0000256" key="2">
    <source>
        <dbReference type="ARBA" id="ARBA00011475"/>
    </source>
</evidence>
<comment type="subunit">
    <text evidence="2 9">Heterotetramer of two alpha and two beta chains.</text>
</comment>
<feature type="chain" id="PRO_5023571769" description="Arginine biosynthesis bifunctional protein ArgJ alpha chain" evidence="9">
    <location>
        <begin position="1"/>
        <end position="245"/>
    </location>
</feature>
<evidence type="ECO:0000313" key="12">
    <source>
        <dbReference type="Proteomes" id="UP000298631"/>
    </source>
</evidence>
<feature type="binding site" evidence="9">
    <location>
        <position position="330"/>
    </location>
    <ligand>
        <name>substrate</name>
    </ligand>
</feature>
<keyword evidence="4 9" id="KW-0028">Amino-acid biosynthesis</keyword>
<evidence type="ECO:0000256" key="7">
    <source>
        <dbReference type="ARBA" id="ARBA00023315"/>
    </source>
</evidence>
<dbReference type="EMBL" id="CP039964">
    <property type="protein sequence ID" value="QCO56160.1"/>
    <property type="molecule type" value="Genomic_DNA"/>
</dbReference>
<keyword evidence="6 9" id="KW-0068">Autocatalytic cleavage</keyword>
<comment type="subcellular location">
    <subcellularLocation>
        <location evidence="9">Cytoplasm</location>
    </subcellularLocation>
</comment>
<comment type="pathway">
    <text evidence="9">Amino-acid biosynthesis; L-arginine biosynthesis; N(2)-acetyl-L-ornithine from L-glutamate: step 1/4.</text>
</comment>
<organism evidence="11 12">
    <name type="scientific">Pseudorhodobacter turbinis</name>
    <dbReference type="NCBI Taxonomy" id="2500533"/>
    <lineage>
        <taxon>Bacteria</taxon>
        <taxon>Pseudomonadati</taxon>
        <taxon>Pseudomonadota</taxon>
        <taxon>Alphaproteobacteria</taxon>
        <taxon>Rhodobacterales</taxon>
        <taxon>Paracoccaceae</taxon>
        <taxon>Pseudorhodobacter</taxon>
    </lineage>
</organism>
<dbReference type="GO" id="GO:0005737">
    <property type="term" value="C:cytoplasm"/>
    <property type="evidence" value="ECO:0007669"/>
    <property type="project" value="UniProtKB-SubCell"/>
</dbReference>
<dbReference type="FunFam" id="3.10.20.340:FF:000001">
    <property type="entry name" value="Arginine biosynthesis bifunctional protein ArgJ, chloroplastic"/>
    <property type="match status" value="1"/>
</dbReference>
<evidence type="ECO:0000256" key="6">
    <source>
        <dbReference type="ARBA" id="ARBA00022813"/>
    </source>
</evidence>
<dbReference type="PANTHER" id="PTHR23100:SF0">
    <property type="entry name" value="ARGININE BIOSYNTHESIS BIFUNCTIONAL PROTEIN ARGJ, MITOCHONDRIAL"/>
    <property type="match status" value="1"/>
</dbReference>
<feature type="binding site" evidence="9">
    <location>
        <position position="209"/>
    </location>
    <ligand>
        <name>substrate</name>
    </ligand>
</feature>
<dbReference type="GO" id="GO:0006526">
    <property type="term" value="P:L-arginine biosynthetic process"/>
    <property type="evidence" value="ECO:0007669"/>
    <property type="project" value="UniProtKB-UniRule"/>
</dbReference>
<feature type="binding site" evidence="9">
    <location>
        <position position="453"/>
    </location>
    <ligand>
        <name>substrate</name>
    </ligand>
</feature>
<evidence type="ECO:0000256" key="9">
    <source>
        <dbReference type="HAMAP-Rule" id="MF_01106"/>
    </source>
</evidence>
<sequence>MANTDWKAKSKKLKKKYKALKAELELRIHDAAAAVALTTDAPTTKTKTNAVSPLAPKGGFPELPAIAGVEFASVAAGIKYKGRKDVMLVRLAPGTAVAGVFTKSSTRAACVLDCQAKLAMKVPAEAGAAIVVNSGNANAFTGALGQKSVDAVTGCVAKALGVPASRVFSSSTGVIGEPLPHDRITAAIPDLVAGLNTDAVKMAAQAIMTTDTFPKGASATIEGDGGPIHIAGIAKGSGMIAPDMATMLVYIFTDAKIAPAALQKMLSRNVDDTFNAITVDSDTSTSDALLLCATGQSPAAPLQGATAKAFEAALQGVMLDLAKQVTRDGEGATKLVEVRVTRAASDHDAHLIAMAIANSPLVKTAIAGEDANWGRVVMAIGKSGAQADRDKLAIRFGDLLVAEKGWRSPKYSEEAASAYMKQDELLISVDMGLGKAKKSVWTCDLTHAYIDINADYRS</sequence>
<keyword evidence="9" id="KW-0511">Multifunctional enzyme</keyword>
<dbReference type="EC" id="2.3.1.1" evidence="9"/>
<dbReference type="InterPro" id="IPR002813">
    <property type="entry name" value="Arg_biosynth_ArgJ"/>
</dbReference>
<dbReference type="Gene3D" id="3.60.70.12">
    <property type="entry name" value="L-amino peptidase D-ALA esterase/amidase"/>
    <property type="match status" value="1"/>
</dbReference>
<evidence type="ECO:0000256" key="1">
    <source>
        <dbReference type="ARBA" id="ARBA00006774"/>
    </source>
</evidence>
<dbReference type="GO" id="GO:0004358">
    <property type="term" value="F:L-glutamate N-acetyltransferase activity, acting on acetyl-L-ornithine as donor"/>
    <property type="evidence" value="ECO:0007669"/>
    <property type="project" value="UniProtKB-UniRule"/>
</dbReference>
<dbReference type="Gene3D" id="3.10.20.340">
    <property type="entry name" value="ArgJ beta chain, C-terminal domain"/>
    <property type="match status" value="1"/>
</dbReference>
<gene>
    <name evidence="9 11" type="primary">argJ</name>
    <name evidence="11" type="ORF">EOK75_10730</name>
</gene>
<dbReference type="FunFam" id="3.60.70.12:FF:000001">
    <property type="entry name" value="Arginine biosynthesis bifunctional protein ArgJ, chloroplastic"/>
    <property type="match status" value="1"/>
</dbReference>
<dbReference type="HAMAP" id="MF_01106">
    <property type="entry name" value="ArgJ"/>
    <property type="match status" value="1"/>
</dbReference>
<feature type="binding site" evidence="9">
    <location>
        <position position="246"/>
    </location>
    <ligand>
        <name>substrate</name>
    </ligand>
</feature>
<feature type="active site" description="Nucleophile" evidence="9">
    <location>
        <position position="246"/>
    </location>
</feature>
<dbReference type="AlphaFoldDB" id="A0A4P8EG85"/>
<keyword evidence="5 9" id="KW-0808">Transferase</keyword>
<feature type="site" description="Involved in the stabilization of negative charge on the oxyanion by the formation of the oxyanion hole" evidence="9">
    <location>
        <position position="172"/>
    </location>
</feature>
<dbReference type="InterPro" id="IPR016117">
    <property type="entry name" value="ArgJ-like_dom_sf"/>
</dbReference>
<dbReference type="NCBIfam" id="NF003802">
    <property type="entry name" value="PRK05388.1"/>
    <property type="match status" value="1"/>
</dbReference>